<evidence type="ECO:0000256" key="1">
    <source>
        <dbReference type="ARBA" id="ARBA00007980"/>
    </source>
</evidence>
<proteinExistence type="inferred from homology"/>
<dbReference type="Proteomes" id="UP001345013">
    <property type="component" value="Unassembled WGS sequence"/>
</dbReference>
<feature type="compositionally biased region" description="Pro residues" evidence="2">
    <location>
        <begin position="241"/>
        <end position="251"/>
    </location>
</feature>
<accession>A0ABR0KME0</accession>
<keyword evidence="5" id="KW-1185">Reference proteome</keyword>
<comment type="caution">
    <text evidence="4">The sequence shown here is derived from an EMBL/GenBank/DDBJ whole genome shotgun (WGS) entry which is preliminary data.</text>
</comment>
<evidence type="ECO:0000313" key="5">
    <source>
        <dbReference type="Proteomes" id="UP001345013"/>
    </source>
</evidence>
<dbReference type="Pfam" id="PF03966">
    <property type="entry name" value="Trm112p"/>
    <property type="match status" value="1"/>
</dbReference>
<dbReference type="EMBL" id="JAVRRG010000006">
    <property type="protein sequence ID" value="KAK5100750.1"/>
    <property type="molecule type" value="Genomic_DNA"/>
</dbReference>
<keyword evidence="3" id="KW-0472">Membrane</keyword>
<keyword evidence="3" id="KW-0812">Transmembrane</keyword>
<comment type="similarity">
    <text evidence="1">Belongs to the TRM112 family.</text>
</comment>
<organism evidence="4 5">
    <name type="scientific">Lithohypha guttulata</name>
    <dbReference type="NCBI Taxonomy" id="1690604"/>
    <lineage>
        <taxon>Eukaryota</taxon>
        <taxon>Fungi</taxon>
        <taxon>Dikarya</taxon>
        <taxon>Ascomycota</taxon>
        <taxon>Pezizomycotina</taxon>
        <taxon>Eurotiomycetes</taxon>
        <taxon>Chaetothyriomycetidae</taxon>
        <taxon>Chaetothyriales</taxon>
        <taxon>Trichomeriaceae</taxon>
        <taxon>Lithohypha</taxon>
    </lineage>
</organism>
<protein>
    <submittedName>
        <fullName evidence="4">Uncharacterized protein</fullName>
    </submittedName>
</protein>
<keyword evidence="3" id="KW-1133">Transmembrane helix</keyword>
<dbReference type="PANTHER" id="PTHR12773:SF0">
    <property type="entry name" value="MULTIFUNCTIONAL METHYLTRANSFERASE SUBUNIT TRM112-LIKE PROTEIN"/>
    <property type="match status" value="1"/>
</dbReference>
<name>A0ABR0KME0_9EURO</name>
<evidence type="ECO:0000256" key="3">
    <source>
        <dbReference type="SAM" id="Phobius"/>
    </source>
</evidence>
<gene>
    <name evidence="4" type="ORF">LTR24_000896</name>
</gene>
<dbReference type="Gene3D" id="2.20.25.10">
    <property type="match status" value="1"/>
</dbReference>
<dbReference type="InterPro" id="IPR024079">
    <property type="entry name" value="MetalloPept_cat_dom_sf"/>
</dbReference>
<reference evidence="4 5" key="1">
    <citation type="submission" date="2023-08" db="EMBL/GenBank/DDBJ databases">
        <title>Black Yeasts Isolated from many extreme environments.</title>
        <authorList>
            <person name="Coleine C."/>
            <person name="Stajich J.E."/>
            <person name="Selbmann L."/>
        </authorList>
    </citation>
    <scope>NUCLEOTIDE SEQUENCE [LARGE SCALE GENOMIC DNA]</scope>
    <source>
        <strain evidence="4 5">CCFEE 5885</strain>
    </source>
</reference>
<evidence type="ECO:0000313" key="4">
    <source>
        <dbReference type="EMBL" id="KAK5100750.1"/>
    </source>
</evidence>
<dbReference type="InterPro" id="IPR039127">
    <property type="entry name" value="Trm112"/>
</dbReference>
<dbReference type="InterPro" id="IPR005651">
    <property type="entry name" value="Trm112-like"/>
</dbReference>
<sequence length="565" mass="63545">MKLLTTNFLTCAIKTCKTSSASYPLHFRDAQLEQNPSTFNPTFVKNILPRLDWTALSTTAAELGLSAMLPDHNPADDMMVDSEGATEAEIEAAKDKQVDEETLKKLHTLLMETGVVEGKLVCGNCGFEYPIKEGVGNFLLPPHLPPPENLRYDAIQSQHMPTHRLLLLVDPKTSSRTNLEMKRQPSITMLIAVVLFLLALIISRLRYLIAQGPPRPSSAIDDIHKTQSSDLKPPIQSRTLPLPPEDAPPPSPGGVTWKVTEYFAFYQFDAQSAPDTAATFKNMVQSCILEIHKILSKTIDTLSVDQRNPSVGNPSFNRYFRPQDTNTVMGVFKSILIVTGCPVYAPALACSSFKDVRRLWTFYGDPPVSIFPQQSTPGVVTCANSPTQSAYYHWWQDPADQTIYGFIAICPWWFRWYRNAEGSYALDRRLNPFGKSIAISGKRNLYWEPTGSSTQALLHELIHHGPAYINLNPPVQPRQIEDVTLVRPDGTTEIAYGSFRSMRVKDWQTRPARNPTDNVDNYVFTAMEIYYRDLYDLGAWMDSPDPRGAGDGPPIVWPWGETWFW</sequence>
<feature type="region of interest" description="Disordered" evidence="2">
    <location>
        <begin position="215"/>
        <end position="251"/>
    </location>
</feature>
<evidence type="ECO:0000256" key="2">
    <source>
        <dbReference type="SAM" id="MobiDB-lite"/>
    </source>
</evidence>
<dbReference type="PANTHER" id="PTHR12773">
    <property type="entry name" value="UPF0315 PROTEIN-RELATED"/>
    <property type="match status" value="1"/>
</dbReference>
<feature type="transmembrane region" description="Helical" evidence="3">
    <location>
        <begin position="187"/>
        <end position="209"/>
    </location>
</feature>
<dbReference type="Gene3D" id="3.40.390.10">
    <property type="entry name" value="Collagenase (Catalytic Domain)"/>
    <property type="match status" value="1"/>
</dbReference>